<keyword evidence="3" id="KW-1185">Reference proteome</keyword>
<comment type="caution">
    <text evidence="2">The sequence shown here is derived from an EMBL/GenBank/DDBJ whole genome shotgun (WGS) entry which is preliminary data.</text>
</comment>
<dbReference type="OrthoDB" id="9151379at2"/>
<feature type="signal peptide" evidence="1">
    <location>
        <begin position="1"/>
        <end position="25"/>
    </location>
</feature>
<feature type="chain" id="PRO_5039574234" evidence="1">
    <location>
        <begin position="26"/>
        <end position="268"/>
    </location>
</feature>
<gene>
    <name evidence="2" type="ORF">EDM22_16325</name>
</gene>
<dbReference type="EMBL" id="RHHB01000050">
    <property type="protein sequence ID" value="RNB45303.1"/>
    <property type="molecule type" value="Genomic_DNA"/>
</dbReference>
<name>A0A3M8A262_9MICO</name>
<reference evidence="2 3" key="1">
    <citation type="submission" date="2018-10" db="EMBL/GenBank/DDBJ databases">
        <title>Isolation, diversity and antibacterial activity of antinobacteria from the wheat rhizosphere soil.</title>
        <authorList>
            <person name="Sun T."/>
        </authorList>
    </citation>
    <scope>NUCLEOTIDE SEQUENCE [LARGE SCALE GENOMIC DNA]</scope>
    <source>
        <strain evidence="2 3">SJ-23</strain>
    </source>
</reference>
<organism evidence="2 3">
    <name type="scientific">Agromyces tardus</name>
    <dbReference type="NCBI Taxonomy" id="2583849"/>
    <lineage>
        <taxon>Bacteria</taxon>
        <taxon>Bacillati</taxon>
        <taxon>Actinomycetota</taxon>
        <taxon>Actinomycetes</taxon>
        <taxon>Micrococcales</taxon>
        <taxon>Microbacteriaceae</taxon>
        <taxon>Agromyces</taxon>
    </lineage>
</organism>
<dbReference type="RefSeq" id="WP_122938145.1">
    <property type="nucleotide sequence ID" value="NZ_JBHSNT010000048.1"/>
</dbReference>
<dbReference type="Proteomes" id="UP000275048">
    <property type="component" value="Unassembled WGS sequence"/>
</dbReference>
<dbReference type="AlphaFoldDB" id="A0A3M8A262"/>
<proteinExistence type="predicted"/>
<dbReference type="PROSITE" id="PS51257">
    <property type="entry name" value="PROKAR_LIPOPROTEIN"/>
    <property type="match status" value="1"/>
</dbReference>
<evidence type="ECO:0000313" key="2">
    <source>
        <dbReference type="EMBL" id="RNB45303.1"/>
    </source>
</evidence>
<evidence type="ECO:0000256" key="1">
    <source>
        <dbReference type="SAM" id="SignalP"/>
    </source>
</evidence>
<sequence length="268" mass="28057">MPPAPRRVHAAALLVIALVPLATLTACTGGTPAPPAASGSLPRSDEPVDLDPAQFTVEIDNPYWPMKPGTRWTYRELDPGGDAFTVVVTVTSETKTVANGVEARIVRDTVSRGDEVVEDTFDWYAQDADGAIWYLGEDTAEFEDGRLVSTEGSFEAGVDGALAGIAVPADPAPGMSYRQEYSAGHAEDSGEVLSVTEIVEVPDGFFRDAMLTRDTNALEPDAAELKLYAPGVGPVLTLDIAGGAGREELLSVTTVPDGTALGPLGSPD</sequence>
<evidence type="ECO:0000313" key="3">
    <source>
        <dbReference type="Proteomes" id="UP000275048"/>
    </source>
</evidence>
<accession>A0A3M8A262</accession>
<protein>
    <submittedName>
        <fullName evidence="2">Uncharacterized protein</fullName>
    </submittedName>
</protein>
<keyword evidence="1" id="KW-0732">Signal</keyword>